<dbReference type="Pfam" id="PF12826">
    <property type="entry name" value="HHH_2"/>
    <property type="match status" value="1"/>
</dbReference>
<evidence type="ECO:0000256" key="10">
    <source>
        <dbReference type="ARBA" id="ARBA00023027"/>
    </source>
</evidence>
<dbReference type="Gene3D" id="6.20.10.30">
    <property type="match status" value="1"/>
</dbReference>
<dbReference type="CDD" id="cd17748">
    <property type="entry name" value="BRCT_DNA_ligase_like"/>
    <property type="match status" value="1"/>
</dbReference>
<comment type="cofactor">
    <cofactor evidence="14">
        <name>Mg(2+)</name>
        <dbReference type="ChEBI" id="CHEBI:18420"/>
    </cofactor>
    <cofactor evidence="14">
        <name>Mn(2+)</name>
        <dbReference type="ChEBI" id="CHEBI:29035"/>
    </cofactor>
</comment>
<feature type="binding site" evidence="14">
    <location>
        <position position="411"/>
    </location>
    <ligand>
        <name>Zn(2+)</name>
        <dbReference type="ChEBI" id="CHEBI:29105"/>
    </ligand>
</feature>
<dbReference type="EMBL" id="CP042997">
    <property type="protein sequence ID" value="QEH37538.1"/>
    <property type="molecule type" value="Genomic_DNA"/>
</dbReference>
<keyword evidence="11 14" id="KW-0234">DNA repair</keyword>
<dbReference type="InterPro" id="IPR013839">
    <property type="entry name" value="DNAligase_adenylation"/>
</dbReference>
<keyword evidence="4 14" id="KW-0436">Ligase</keyword>
<dbReference type="CDD" id="cd00114">
    <property type="entry name" value="LIGANc"/>
    <property type="match status" value="1"/>
</dbReference>
<dbReference type="GO" id="GO:0006281">
    <property type="term" value="P:DNA repair"/>
    <property type="evidence" value="ECO:0007669"/>
    <property type="project" value="UniProtKB-KW"/>
</dbReference>
<evidence type="ECO:0000256" key="8">
    <source>
        <dbReference type="ARBA" id="ARBA00022833"/>
    </source>
</evidence>
<dbReference type="SMART" id="SM00292">
    <property type="entry name" value="BRCT"/>
    <property type="match status" value="1"/>
</dbReference>
<keyword evidence="5 14" id="KW-0235">DNA replication</keyword>
<evidence type="ECO:0000256" key="6">
    <source>
        <dbReference type="ARBA" id="ARBA00022723"/>
    </source>
</evidence>
<feature type="binding site" evidence="14">
    <location>
        <begin position="83"/>
        <end position="84"/>
    </location>
    <ligand>
        <name>NAD(+)</name>
        <dbReference type="ChEBI" id="CHEBI:57540"/>
    </ligand>
</feature>
<keyword evidence="8 14" id="KW-0862">Zinc</keyword>
<dbReference type="EC" id="6.5.1.2" evidence="2 14"/>
<evidence type="ECO:0000256" key="14">
    <source>
        <dbReference type="HAMAP-Rule" id="MF_01588"/>
    </source>
</evidence>
<organism evidence="18 19">
    <name type="scientific">Aquisphaera giovannonii</name>
    <dbReference type="NCBI Taxonomy" id="406548"/>
    <lineage>
        <taxon>Bacteria</taxon>
        <taxon>Pseudomonadati</taxon>
        <taxon>Planctomycetota</taxon>
        <taxon>Planctomycetia</taxon>
        <taxon>Isosphaerales</taxon>
        <taxon>Isosphaeraceae</taxon>
        <taxon>Aquisphaera</taxon>
    </lineage>
</organism>
<reference evidence="18 19" key="1">
    <citation type="submission" date="2019-08" db="EMBL/GenBank/DDBJ databases">
        <title>Deep-cultivation of Planctomycetes and their phenomic and genomic characterization uncovers novel biology.</title>
        <authorList>
            <person name="Wiegand S."/>
            <person name="Jogler M."/>
            <person name="Boedeker C."/>
            <person name="Pinto D."/>
            <person name="Vollmers J."/>
            <person name="Rivas-Marin E."/>
            <person name="Kohn T."/>
            <person name="Peeters S.H."/>
            <person name="Heuer A."/>
            <person name="Rast P."/>
            <person name="Oberbeckmann S."/>
            <person name="Bunk B."/>
            <person name="Jeske O."/>
            <person name="Meyerdierks A."/>
            <person name="Storesund J.E."/>
            <person name="Kallscheuer N."/>
            <person name="Luecker S."/>
            <person name="Lage O.M."/>
            <person name="Pohl T."/>
            <person name="Merkel B.J."/>
            <person name="Hornburger P."/>
            <person name="Mueller R.-W."/>
            <person name="Bruemmer F."/>
            <person name="Labrenz M."/>
            <person name="Spormann A.M."/>
            <person name="Op den Camp H."/>
            <person name="Overmann J."/>
            <person name="Amann R."/>
            <person name="Jetten M.S.M."/>
            <person name="Mascher T."/>
            <person name="Medema M.H."/>
            <person name="Devos D.P."/>
            <person name="Kaster A.-K."/>
            <person name="Ovreas L."/>
            <person name="Rohde M."/>
            <person name="Galperin M.Y."/>
            <person name="Jogler C."/>
        </authorList>
    </citation>
    <scope>NUCLEOTIDE SEQUENCE [LARGE SCALE GENOMIC DNA]</scope>
    <source>
        <strain evidence="18 19">OJF2</strain>
    </source>
</reference>
<keyword evidence="6 14" id="KW-0479">Metal-binding</keyword>
<feature type="binding site" evidence="14">
    <location>
        <position position="408"/>
    </location>
    <ligand>
        <name>Zn(2+)</name>
        <dbReference type="ChEBI" id="CHEBI:29105"/>
    </ligand>
</feature>
<feature type="domain" description="BRCT" evidence="17">
    <location>
        <begin position="593"/>
        <end position="662"/>
    </location>
</feature>
<dbReference type="InterPro" id="IPR001679">
    <property type="entry name" value="DNA_ligase"/>
</dbReference>
<evidence type="ECO:0000256" key="13">
    <source>
        <dbReference type="ARBA" id="ARBA00060881"/>
    </source>
</evidence>
<evidence type="ECO:0000256" key="7">
    <source>
        <dbReference type="ARBA" id="ARBA00022763"/>
    </source>
</evidence>
<dbReference type="SUPFAM" id="SSF47781">
    <property type="entry name" value="RuvA domain 2-like"/>
    <property type="match status" value="1"/>
</dbReference>
<feature type="binding site" evidence="14">
    <location>
        <position position="138"/>
    </location>
    <ligand>
        <name>NAD(+)</name>
        <dbReference type="ChEBI" id="CHEBI:57540"/>
    </ligand>
</feature>
<dbReference type="InterPro" id="IPR041663">
    <property type="entry name" value="DisA/LigA_HHH"/>
</dbReference>
<evidence type="ECO:0000256" key="2">
    <source>
        <dbReference type="ARBA" id="ARBA00012722"/>
    </source>
</evidence>
<dbReference type="GO" id="GO:0006260">
    <property type="term" value="P:DNA replication"/>
    <property type="evidence" value="ECO:0007669"/>
    <property type="project" value="UniProtKB-KW"/>
</dbReference>
<dbReference type="InterPro" id="IPR036420">
    <property type="entry name" value="BRCT_dom_sf"/>
</dbReference>
<feature type="binding site" evidence="14">
    <location>
        <position position="433"/>
    </location>
    <ligand>
        <name>Zn(2+)</name>
        <dbReference type="ChEBI" id="CHEBI:29105"/>
    </ligand>
</feature>
<dbReference type="HAMAP" id="MF_01588">
    <property type="entry name" value="DNA_ligase_A"/>
    <property type="match status" value="1"/>
</dbReference>
<dbReference type="Gene3D" id="1.10.150.20">
    <property type="entry name" value="5' to 3' exonuclease, C-terminal subdomain"/>
    <property type="match status" value="2"/>
</dbReference>
<keyword evidence="10 14" id="KW-0520">NAD</keyword>
<dbReference type="PANTHER" id="PTHR23389:SF9">
    <property type="entry name" value="DNA LIGASE"/>
    <property type="match status" value="1"/>
</dbReference>
<dbReference type="FunFam" id="2.40.50.140:FF:000012">
    <property type="entry name" value="DNA ligase"/>
    <property type="match status" value="1"/>
</dbReference>
<dbReference type="InterPro" id="IPR018239">
    <property type="entry name" value="DNA_ligase_AS"/>
</dbReference>
<dbReference type="Pfam" id="PF00533">
    <property type="entry name" value="BRCT"/>
    <property type="match status" value="1"/>
</dbReference>
<dbReference type="GO" id="GO:0003677">
    <property type="term" value="F:DNA binding"/>
    <property type="evidence" value="ECO:0007669"/>
    <property type="project" value="InterPro"/>
</dbReference>
<dbReference type="SUPFAM" id="SSF52113">
    <property type="entry name" value="BRCT domain"/>
    <property type="match status" value="1"/>
</dbReference>
<sequence length="671" mass="74379">MASKKVESEIRHLRDELNRHNRLYYEEAAPEISDREYDRLMERLAELEAEHPELVTADSPTQRVGGAPLTEFRTVTHAVPMLSIDNTYNYDEVREWDGRVRRGLNLGEPVKYVVELKVDGVACSLRYEEGKLVLGATRGDGERGDDITANLKTVREIPLVLAGDPPALLEVRGEVYMTNAELARLNEKRKADEEKPFENPRNATAGSLKLLDSRICGQRRLRFVSHGLGEAKGLSARSYHALTQQMKGWGIPVSPLTKTYESIDEVIAHAEAWQEKRNSLDFQTDGLVIKVDDLAQRERLGYRSKSPRWTIAFKYEAEQAITKIINIAVQVGKTGKLTPVADLEPVRLAGTTVKRATLHNADEIARKDVRIGDTVVIQKAGEIIPQVVRVEHEARDGSEAKYEFPTHCPNCGAPVVRDPDEVDYRCSNPPSKCTEQLKGRLRYYAHRDAMDIDGLGEKLIEQLVNGGLVRSLADLYRLDVPTLSELERMGKKSAENLVAAIEGSKHRTLDRFLSGLAIRHVGTRMGEVLAARYHTLEKLREATLEELEATPEVGAVVAASVHEFFRDADHIQLLDDLAGVGVSPEPFKPMARAGSLPFAGKTFVLTGTLPKRSRPEAEEIIKTLGGKVTGSVSKMTTYVLAGADAGSKLEKARTLGISIIDEAEFEKMAGV</sequence>
<dbReference type="InterPro" id="IPR004150">
    <property type="entry name" value="NAD_DNA_ligase_OB"/>
</dbReference>
<dbReference type="Gene3D" id="2.40.50.140">
    <property type="entry name" value="Nucleic acid-binding proteins"/>
    <property type="match status" value="1"/>
</dbReference>
<evidence type="ECO:0000256" key="11">
    <source>
        <dbReference type="ARBA" id="ARBA00023204"/>
    </source>
</evidence>
<feature type="binding site" evidence="14">
    <location>
        <position position="290"/>
    </location>
    <ligand>
        <name>NAD(+)</name>
        <dbReference type="ChEBI" id="CHEBI:57540"/>
    </ligand>
</feature>
<keyword evidence="7 14" id="KW-0227">DNA damage</keyword>
<evidence type="ECO:0000259" key="17">
    <source>
        <dbReference type="PROSITE" id="PS50172"/>
    </source>
</evidence>
<evidence type="ECO:0000256" key="4">
    <source>
        <dbReference type="ARBA" id="ARBA00022598"/>
    </source>
</evidence>
<dbReference type="NCBIfam" id="TIGR00575">
    <property type="entry name" value="dnlj"/>
    <property type="match status" value="1"/>
</dbReference>
<dbReference type="SUPFAM" id="SSF56091">
    <property type="entry name" value="DNA ligase/mRNA capping enzyme, catalytic domain"/>
    <property type="match status" value="1"/>
</dbReference>
<dbReference type="InterPro" id="IPR013840">
    <property type="entry name" value="DNAligase_N"/>
</dbReference>
<comment type="function">
    <text evidence="1 14">DNA ligase that catalyzes the formation of phosphodiester linkages between 5'-phosphoryl and 3'-hydroxyl groups in double-stranded DNA using NAD as a coenzyme and as the energy source for the reaction. It is essential for DNA replication and repair of damaged DNA.</text>
</comment>
<dbReference type="FunFam" id="1.10.287.610:FF:000002">
    <property type="entry name" value="DNA ligase"/>
    <property type="match status" value="1"/>
</dbReference>
<dbReference type="NCBIfam" id="NF005932">
    <property type="entry name" value="PRK07956.1"/>
    <property type="match status" value="1"/>
</dbReference>
<feature type="binding site" evidence="14">
    <location>
        <position position="174"/>
    </location>
    <ligand>
        <name>NAD(+)</name>
        <dbReference type="ChEBI" id="CHEBI:57540"/>
    </ligand>
</feature>
<gene>
    <name evidence="18" type="primary">ligA_2</name>
    <name evidence="14" type="synonym">ligA</name>
    <name evidence="18" type="ORF">OJF2_61290</name>
</gene>
<proteinExistence type="inferred from homology"/>
<evidence type="ECO:0000256" key="12">
    <source>
        <dbReference type="ARBA" id="ARBA00034005"/>
    </source>
</evidence>
<dbReference type="Gene3D" id="3.30.470.30">
    <property type="entry name" value="DNA ligase/mRNA capping enzyme"/>
    <property type="match status" value="1"/>
</dbReference>
<evidence type="ECO:0000256" key="5">
    <source>
        <dbReference type="ARBA" id="ARBA00022705"/>
    </source>
</evidence>
<dbReference type="FunFam" id="3.30.470.30:FF:000001">
    <property type="entry name" value="DNA ligase"/>
    <property type="match status" value="1"/>
</dbReference>
<dbReference type="GO" id="GO:0005829">
    <property type="term" value="C:cytosol"/>
    <property type="evidence" value="ECO:0007669"/>
    <property type="project" value="TreeGrafter"/>
</dbReference>
<evidence type="ECO:0000256" key="1">
    <source>
        <dbReference type="ARBA" id="ARBA00004067"/>
    </source>
</evidence>
<dbReference type="InterPro" id="IPR033136">
    <property type="entry name" value="DNA_ligase_CS"/>
</dbReference>
<evidence type="ECO:0000313" key="19">
    <source>
        <dbReference type="Proteomes" id="UP000324233"/>
    </source>
</evidence>
<accession>A0A5B9WA83</accession>
<protein>
    <recommendedName>
        <fullName evidence="3 14">DNA ligase</fullName>
        <ecNumber evidence="2 14">6.5.1.2</ecNumber>
    </recommendedName>
    <alternativeName>
        <fullName evidence="14">Polydeoxyribonucleotide synthase [NAD(+)]</fullName>
    </alternativeName>
</protein>
<dbReference type="Pfam" id="PF14520">
    <property type="entry name" value="HHH_5"/>
    <property type="match status" value="1"/>
</dbReference>
<comment type="catalytic activity">
    <reaction evidence="12 14 15">
        <text>NAD(+) + (deoxyribonucleotide)n-3'-hydroxyl + 5'-phospho-(deoxyribonucleotide)m = (deoxyribonucleotide)n+m + AMP + beta-nicotinamide D-nucleotide.</text>
        <dbReference type="EC" id="6.5.1.2"/>
    </reaction>
</comment>
<name>A0A5B9WA83_9BACT</name>
<dbReference type="Gene3D" id="3.40.50.10190">
    <property type="entry name" value="BRCT domain"/>
    <property type="match status" value="1"/>
</dbReference>
<keyword evidence="16" id="KW-0175">Coiled coil</keyword>
<dbReference type="Proteomes" id="UP000324233">
    <property type="component" value="Chromosome"/>
</dbReference>
<dbReference type="RefSeq" id="WP_148597084.1">
    <property type="nucleotide sequence ID" value="NZ_CP042997.1"/>
</dbReference>
<dbReference type="PROSITE" id="PS50172">
    <property type="entry name" value="BRCT"/>
    <property type="match status" value="1"/>
</dbReference>
<dbReference type="FunFam" id="1.10.150.20:FF:000006">
    <property type="entry name" value="DNA ligase"/>
    <property type="match status" value="1"/>
</dbReference>
<keyword evidence="9 14" id="KW-0460">Magnesium</keyword>
<keyword evidence="19" id="KW-1185">Reference proteome</keyword>
<evidence type="ECO:0000313" key="18">
    <source>
        <dbReference type="EMBL" id="QEH37538.1"/>
    </source>
</evidence>
<dbReference type="GO" id="GO:0046872">
    <property type="term" value="F:metal ion binding"/>
    <property type="evidence" value="ECO:0007669"/>
    <property type="project" value="UniProtKB-KW"/>
</dbReference>
<dbReference type="InterPro" id="IPR004149">
    <property type="entry name" value="Znf_DNAligase_C4"/>
</dbReference>
<evidence type="ECO:0000256" key="9">
    <source>
        <dbReference type="ARBA" id="ARBA00022842"/>
    </source>
</evidence>
<dbReference type="GO" id="GO:0003911">
    <property type="term" value="F:DNA ligase (NAD+) activity"/>
    <property type="evidence" value="ECO:0007669"/>
    <property type="project" value="UniProtKB-UniRule"/>
</dbReference>
<keyword evidence="14" id="KW-0464">Manganese</keyword>
<comment type="similarity">
    <text evidence="13 14">Belongs to the NAD-dependent DNA ligase family. LigA subfamily.</text>
</comment>
<feature type="binding site" evidence="14">
    <location>
        <begin position="34"/>
        <end position="38"/>
    </location>
    <ligand>
        <name>NAD(+)</name>
        <dbReference type="ChEBI" id="CHEBI:57540"/>
    </ligand>
</feature>
<dbReference type="Pfam" id="PF03120">
    <property type="entry name" value="OB_DNA_ligase"/>
    <property type="match status" value="1"/>
</dbReference>
<dbReference type="Pfam" id="PF01653">
    <property type="entry name" value="DNA_ligase_aden"/>
    <property type="match status" value="1"/>
</dbReference>
<evidence type="ECO:0000256" key="3">
    <source>
        <dbReference type="ARBA" id="ARBA00013308"/>
    </source>
</evidence>
<dbReference type="KEGG" id="agv:OJF2_61290"/>
<dbReference type="InterPro" id="IPR003583">
    <property type="entry name" value="Hlx-hairpin-Hlx_DNA-bd_motif"/>
</dbReference>
<dbReference type="FunFam" id="1.10.150.20:FF:000007">
    <property type="entry name" value="DNA ligase"/>
    <property type="match status" value="1"/>
</dbReference>
<dbReference type="InterPro" id="IPR010994">
    <property type="entry name" value="RuvA_2-like"/>
</dbReference>
<dbReference type="PROSITE" id="PS01055">
    <property type="entry name" value="DNA_LIGASE_N1"/>
    <property type="match status" value="1"/>
</dbReference>
<evidence type="ECO:0000256" key="15">
    <source>
        <dbReference type="RuleBase" id="RU000618"/>
    </source>
</evidence>
<dbReference type="OrthoDB" id="9759736at2"/>
<feature type="active site" description="N6-AMP-lysine intermediate" evidence="14">
    <location>
        <position position="117"/>
    </location>
</feature>
<feature type="binding site" evidence="14">
    <location>
        <position position="115"/>
    </location>
    <ligand>
        <name>NAD(+)</name>
        <dbReference type="ChEBI" id="CHEBI:57540"/>
    </ligand>
</feature>
<dbReference type="PROSITE" id="PS01056">
    <property type="entry name" value="DNA_LIGASE_N2"/>
    <property type="match status" value="1"/>
</dbReference>
<dbReference type="InterPro" id="IPR001357">
    <property type="entry name" value="BRCT_dom"/>
</dbReference>
<dbReference type="AlphaFoldDB" id="A0A5B9WA83"/>
<dbReference type="SMART" id="SM00278">
    <property type="entry name" value="HhH1"/>
    <property type="match status" value="3"/>
</dbReference>
<feature type="coiled-coil region" evidence="16">
    <location>
        <begin position="3"/>
        <end position="57"/>
    </location>
</feature>
<dbReference type="SMART" id="SM00532">
    <property type="entry name" value="LIGANc"/>
    <property type="match status" value="1"/>
</dbReference>
<dbReference type="PIRSF" id="PIRSF001604">
    <property type="entry name" value="LigA"/>
    <property type="match status" value="1"/>
</dbReference>
<dbReference type="Gene3D" id="1.10.287.610">
    <property type="entry name" value="Helix hairpin bin"/>
    <property type="match status" value="1"/>
</dbReference>
<feature type="binding site" evidence="14">
    <location>
        <position position="314"/>
    </location>
    <ligand>
        <name>NAD(+)</name>
        <dbReference type="ChEBI" id="CHEBI:57540"/>
    </ligand>
</feature>
<dbReference type="SUPFAM" id="SSF50249">
    <property type="entry name" value="Nucleic acid-binding proteins"/>
    <property type="match status" value="1"/>
</dbReference>
<dbReference type="InterPro" id="IPR012340">
    <property type="entry name" value="NA-bd_OB-fold"/>
</dbReference>
<evidence type="ECO:0000256" key="16">
    <source>
        <dbReference type="SAM" id="Coils"/>
    </source>
</evidence>
<comment type="caution">
    <text evidence="14">Lacks conserved residue(s) required for the propagation of feature annotation.</text>
</comment>
<dbReference type="PANTHER" id="PTHR23389">
    <property type="entry name" value="CHROMOSOME TRANSMISSION FIDELITY FACTOR 18"/>
    <property type="match status" value="1"/>
</dbReference>
<dbReference type="Pfam" id="PF03119">
    <property type="entry name" value="DNA_ligase_ZBD"/>
    <property type="match status" value="1"/>
</dbReference>